<keyword evidence="1" id="KW-0472">Membrane</keyword>
<sequence length="267" mass="29038">MSALLLLARYFSASVRGQMQYPGSALALGVAQFFATIIDILAAWALFDRFGPVQGWTFGDIALFFGMVSVSFAIADFLSRGFDVFGTSFVRTGDFDRVLLRPRSAALQLIGYEFRLSRIGRLAQGLVVIGLSTSVLGLDWHADKILLAIWTIAGGVALFIGLMVLQATLAFWTVESLEVMNVVTYGGVQASQFPLSIYADWFRNFLIFVIPLGCIAYFPVLALLGKPDSLGAPDWLLPLTPAAGFVFLGISFLAWRFGVAKYTSTGS</sequence>
<gene>
    <name evidence="2" type="ORF">ABID41_003798</name>
</gene>
<evidence type="ECO:0000313" key="2">
    <source>
        <dbReference type="EMBL" id="MET3528656.1"/>
    </source>
</evidence>
<dbReference type="RefSeq" id="WP_354298516.1">
    <property type="nucleotide sequence ID" value="NZ_JBEPLU010000004.1"/>
</dbReference>
<feature type="transmembrane region" description="Helical" evidence="1">
    <location>
        <begin position="145"/>
        <end position="172"/>
    </location>
</feature>
<proteinExistence type="predicted"/>
<feature type="transmembrane region" description="Helical" evidence="1">
    <location>
        <begin position="58"/>
        <end position="78"/>
    </location>
</feature>
<keyword evidence="1" id="KW-1133">Transmembrane helix</keyword>
<dbReference type="Pfam" id="PF06182">
    <property type="entry name" value="ABC2_membrane_6"/>
    <property type="match status" value="1"/>
</dbReference>
<name>A0ABV2EQL7_9CAUL</name>
<protein>
    <submittedName>
        <fullName evidence="2">ABC-2 type transport system permease protein</fullName>
    </submittedName>
</protein>
<keyword evidence="3" id="KW-1185">Reference proteome</keyword>
<dbReference type="InterPro" id="IPR010390">
    <property type="entry name" value="ABC-2_transporter-like"/>
</dbReference>
<reference evidence="2 3" key="1">
    <citation type="submission" date="2024-06" db="EMBL/GenBank/DDBJ databases">
        <title>Genomic Encyclopedia of Type Strains, Phase IV (KMG-IV): sequencing the most valuable type-strain genomes for metagenomic binning, comparative biology and taxonomic classification.</title>
        <authorList>
            <person name="Goeker M."/>
        </authorList>
    </citation>
    <scope>NUCLEOTIDE SEQUENCE [LARGE SCALE GENOMIC DNA]</scope>
    <source>
        <strain evidence="2 3">DSM 17809</strain>
    </source>
</reference>
<accession>A0ABV2EQL7</accession>
<dbReference type="PANTHER" id="PTHR36833">
    <property type="entry name" value="SLR0610 PROTEIN-RELATED"/>
    <property type="match status" value="1"/>
</dbReference>
<feature type="transmembrane region" description="Helical" evidence="1">
    <location>
        <begin position="236"/>
        <end position="257"/>
    </location>
</feature>
<dbReference type="EMBL" id="JBEPLU010000004">
    <property type="protein sequence ID" value="MET3528656.1"/>
    <property type="molecule type" value="Genomic_DNA"/>
</dbReference>
<comment type="caution">
    <text evidence="2">The sequence shown here is derived from an EMBL/GenBank/DDBJ whole genome shotgun (WGS) entry which is preliminary data.</text>
</comment>
<evidence type="ECO:0000313" key="3">
    <source>
        <dbReference type="Proteomes" id="UP001549110"/>
    </source>
</evidence>
<organism evidence="2 3">
    <name type="scientific">Phenylobacterium koreense</name>
    <dbReference type="NCBI Taxonomy" id="266125"/>
    <lineage>
        <taxon>Bacteria</taxon>
        <taxon>Pseudomonadati</taxon>
        <taxon>Pseudomonadota</taxon>
        <taxon>Alphaproteobacteria</taxon>
        <taxon>Caulobacterales</taxon>
        <taxon>Caulobacteraceae</taxon>
        <taxon>Phenylobacterium</taxon>
    </lineage>
</organism>
<dbReference type="Proteomes" id="UP001549110">
    <property type="component" value="Unassembled WGS sequence"/>
</dbReference>
<dbReference type="PANTHER" id="PTHR36833:SF1">
    <property type="entry name" value="INTEGRAL MEMBRANE TRANSPORT PROTEIN"/>
    <property type="match status" value="1"/>
</dbReference>
<keyword evidence="1" id="KW-0812">Transmembrane</keyword>
<feature type="transmembrane region" description="Helical" evidence="1">
    <location>
        <begin position="27"/>
        <end position="46"/>
    </location>
</feature>
<feature type="transmembrane region" description="Helical" evidence="1">
    <location>
        <begin position="205"/>
        <end position="224"/>
    </location>
</feature>
<evidence type="ECO:0000256" key="1">
    <source>
        <dbReference type="SAM" id="Phobius"/>
    </source>
</evidence>